<feature type="transmembrane region" description="Helical" evidence="6">
    <location>
        <begin position="75"/>
        <end position="96"/>
    </location>
</feature>
<feature type="transmembrane region" description="Helical" evidence="6">
    <location>
        <begin position="30"/>
        <end position="54"/>
    </location>
</feature>
<dbReference type="PANTHER" id="PTHR36115:SF9">
    <property type="entry name" value="LMO1584 PROTEIN"/>
    <property type="match status" value="1"/>
</dbReference>
<dbReference type="RefSeq" id="WP_079416456.1">
    <property type="nucleotide sequence ID" value="NZ_MBTG01000027.1"/>
</dbReference>
<keyword evidence="5 6" id="KW-0472">Membrane</keyword>
<sequence>MEHNIEVNQGKGGSVSSEIRTNTELQYAGFWIRFVAVLLDGVAIQAVFVLLSFIMNSSPFKPSFGMSVLQYAISWSYFVILTVLLGQTLGKMIMGIRVVRKDGLPNTWGSILLREIIGKIVSAIILCIGYIMAGIDSEKRSLHDRMAGTRVVKK</sequence>
<dbReference type="AlphaFoldDB" id="A0A1V4HDT9"/>
<gene>
    <name evidence="8" type="ORF">BC351_33295</name>
</gene>
<evidence type="ECO:0000259" key="7">
    <source>
        <dbReference type="Pfam" id="PF06271"/>
    </source>
</evidence>
<feature type="domain" description="RDD" evidence="7">
    <location>
        <begin position="27"/>
        <end position="148"/>
    </location>
</feature>
<accession>A0A1V4HDT9</accession>
<dbReference type="EMBL" id="MBTG01000027">
    <property type="protein sequence ID" value="OPH52042.1"/>
    <property type="molecule type" value="Genomic_DNA"/>
</dbReference>
<reference evidence="9" key="1">
    <citation type="submission" date="2016-07" db="EMBL/GenBank/DDBJ databases">
        <authorList>
            <person name="Florea S."/>
            <person name="Webb J.S."/>
            <person name="Jaromczyk J."/>
            <person name="Schardl C.L."/>
        </authorList>
    </citation>
    <scope>NUCLEOTIDE SEQUENCE [LARGE SCALE GENOMIC DNA]</scope>
    <source>
        <strain evidence="9">CY1</strain>
    </source>
</reference>
<evidence type="ECO:0000256" key="1">
    <source>
        <dbReference type="ARBA" id="ARBA00004651"/>
    </source>
</evidence>
<evidence type="ECO:0000313" key="9">
    <source>
        <dbReference type="Proteomes" id="UP000190626"/>
    </source>
</evidence>
<evidence type="ECO:0000313" key="8">
    <source>
        <dbReference type="EMBL" id="OPH52042.1"/>
    </source>
</evidence>
<dbReference type="OrthoDB" id="9793824at2"/>
<evidence type="ECO:0000256" key="5">
    <source>
        <dbReference type="ARBA" id="ARBA00023136"/>
    </source>
</evidence>
<proteinExistence type="predicted"/>
<evidence type="ECO:0000256" key="6">
    <source>
        <dbReference type="SAM" id="Phobius"/>
    </source>
</evidence>
<dbReference type="GO" id="GO:0005886">
    <property type="term" value="C:plasma membrane"/>
    <property type="evidence" value="ECO:0007669"/>
    <property type="project" value="UniProtKB-SubCell"/>
</dbReference>
<evidence type="ECO:0000256" key="4">
    <source>
        <dbReference type="ARBA" id="ARBA00022989"/>
    </source>
</evidence>
<protein>
    <recommendedName>
        <fullName evidence="7">RDD domain-containing protein</fullName>
    </recommendedName>
</protein>
<organism evidence="8 9">
    <name type="scientific">Paenibacillus ferrarius</name>
    <dbReference type="NCBI Taxonomy" id="1469647"/>
    <lineage>
        <taxon>Bacteria</taxon>
        <taxon>Bacillati</taxon>
        <taxon>Bacillota</taxon>
        <taxon>Bacilli</taxon>
        <taxon>Bacillales</taxon>
        <taxon>Paenibacillaceae</taxon>
        <taxon>Paenibacillus</taxon>
    </lineage>
</organism>
<evidence type="ECO:0000256" key="3">
    <source>
        <dbReference type="ARBA" id="ARBA00022692"/>
    </source>
</evidence>
<evidence type="ECO:0000256" key="2">
    <source>
        <dbReference type="ARBA" id="ARBA00022475"/>
    </source>
</evidence>
<keyword evidence="4 6" id="KW-1133">Transmembrane helix</keyword>
<name>A0A1V4HDT9_9BACL</name>
<comment type="caution">
    <text evidence="8">The sequence shown here is derived from an EMBL/GenBank/DDBJ whole genome shotgun (WGS) entry which is preliminary data.</text>
</comment>
<keyword evidence="2" id="KW-1003">Cell membrane</keyword>
<dbReference type="STRING" id="1469647.BC351_33295"/>
<dbReference type="InterPro" id="IPR051791">
    <property type="entry name" value="Pra-immunoreactive"/>
</dbReference>
<dbReference type="PANTHER" id="PTHR36115">
    <property type="entry name" value="PROLINE-RICH ANTIGEN HOMOLOG-RELATED"/>
    <property type="match status" value="1"/>
</dbReference>
<dbReference type="Pfam" id="PF06271">
    <property type="entry name" value="RDD"/>
    <property type="match status" value="1"/>
</dbReference>
<keyword evidence="3 6" id="KW-0812">Transmembrane</keyword>
<comment type="subcellular location">
    <subcellularLocation>
        <location evidence="1">Cell membrane</location>
        <topology evidence="1">Multi-pass membrane protein</topology>
    </subcellularLocation>
</comment>
<dbReference type="InterPro" id="IPR010432">
    <property type="entry name" value="RDD"/>
</dbReference>
<dbReference type="Proteomes" id="UP000190626">
    <property type="component" value="Unassembled WGS sequence"/>
</dbReference>
<feature type="transmembrane region" description="Helical" evidence="6">
    <location>
        <begin position="116"/>
        <end position="135"/>
    </location>
</feature>
<keyword evidence="9" id="KW-1185">Reference proteome</keyword>